<proteinExistence type="predicted"/>
<sequence length="262" mass="28380">MQSWKHLGRAILATIASLSLCAPASAMRVSPMVIEMESRGSDSVARVEVQNVNEGNLAFEARILRMEIDESGKIVETPADDQFLVFPPQGVLPAGGRQVVRLQWVGDPTLAASQAYYVSINQLPVKLAPGTTESVAAQVQVLYHMRALAVVAPPGAKPDVETTLVRSVLVELPTKEGEEARPPVNVVEIRLKNSGRRHAMMSNFGWRLEGFDANGDPLRVDVSAEELNQAVGTGYVPALGERTFLLPVSGFGPQPMRLLFTQ</sequence>
<reference evidence="2 3" key="1">
    <citation type="submission" date="2020-07" db="EMBL/GenBank/DDBJ databases">
        <title>Genomic Encyclopedia of Type Strains, Phase IV (KMG-IV): sequencing the most valuable type-strain genomes for metagenomic binning, comparative biology and taxonomic classification.</title>
        <authorList>
            <person name="Goeker M."/>
        </authorList>
    </citation>
    <scope>NUCLEOTIDE SEQUENCE [LARGE SCALE GENOMIC DNA]</scope>
    <source>
        <strain evidence="2 3">DSM 29043</strain>
    </source>
</reference>
<gene>
    <name evidence="2" type="ORF">FHS75_003413</name>
</gene>
<dbReference type="InterPro" id="IPR008962">
    <property type="entry name" value="PapD-like_sf"/>
</dbReference>
<dbReference type="AlphaFoldDB" id="A0A7Y9XYS8"/>
<evidence type="ECO:0000313" key="3">
    <source>
        <dbReference type="Proteomes" id="UP000522081"/>
    </source>
</evidence>
<dbReference type="SUPFAM" id="SSF49354">
    <property type="entry name" value="PapD-like"/>
    <property type="match status" value="1"/>
</dbReference>
<dbReference type="InterPro" id="IPR013783">
    <property type="entry name" value="Ig-like_fold"/>
</dbReference>
<name>A0A7Y9XYS8_9SPHN</name>
<organism evidence="2 3">
    <name type="scientific">Novosphingobium marinum</name>
    <dbReference type="NCBI Taxonomy" id="1514948"/>
    <lineage>
        <taxon>Bacteria</taxon>
        <taxon>Pseudomonadati</taxon>
        <taxon>Pseudomonadota</taxon>
        <taxon>Alphaproteobacteria</taxon>
        <taxon>Sphingomonadales</taxon>
        <taxon>Sphingomonadaceae</taxon>
        <taxon>Novosphingobium</taxon>
    </lineage>
</organism>
<evidence type="ECO:0000256" key="1">
    <source>
        <dbReference type="SAM" id="SignalP"/>
    </source>
</evidence>
<evidence type="ECO:0000313" key="2">
    <source>
        <dbReference type="EMBL" id="NYH97052.1"/>
    </source>
</evidence>
<accession>A0A7Y9XYS8</accession>
<dbReference type="Proteomes" id="UP000522081">
    <property type="component" value="Unassembled WGS sequence"/>
</dbReference>
<feature type="signal peptide" evidence="1">
    <location>
        <begin position="1"/>
        <end position="26"/>
    </location>
</feature>
<dbReference type="RefSeq" id="WP_179408824.1">
    <property type="nucleotide sequence ID" value="NZ_JACBZF010000011.1"/>
</dbReference>
<protein>
    <submittedName>
        <fullName evidence="2">Fimbrial chaperone protein</fullName>
    </submittedName>
</protein>
<comment type="caution">
    <text evidence="2">The sequence shown here is derived from an EMBL/GenBank/DDBJ whole genome shotgun (WGS) entry which is preliminary data.</text>
</comment>
<dbReference type="Gene3D" id="2.60.40.10">
    <property type="entry name" value="Immunoglobulins"/>
    <property type="match status" value="1"/>
</dbReference>
<feature type="chain" id="PRO_5031131484" evidence="1">
    <location>
        <begin position="27"/>
        <end position="262"/>
    </location>
</feature>
<keyword evidence="1" id="KW-0732">Signal</keyword>
<keyword evidence="3" id="KW-1185">Reference proteome</keyword>
<dbReference type="EMBL" id="JACBZF010000011">
    <property type="protein sequence ID" value="NYH97052.1"/>
    <property type="molecule type" value="Genomic_DNA"/>
</dbReference>